<feature type="transmembrane region" description="Helical" evidence="2">
    <location>
        <begin position="78"/>
        <end position="97"/>
    </location>
</feature>
<evidence type="ECO:0000313" key="3">
    <source>
        <dbReference type="EMBL" id="ETO00355.1"/>
    </source>
</evidence>
<gene>
    <name evidence="3" type="ORF">RFI_37092</name>
</gene>
<name>X6LI25_RETFI</name>
<dbReference type="EMBL" id="ASPP01041271">
    <property type="protein sequence ID" value="ETO00355.1"/>
    <property type="molecule type" value="Genomic_DNA"/>
</dbReference>
<feature type="transmembrane region" description="Helical" evidence="2">
    <location>
        <begin position="213"/>
        <end position="233"/>
    </location>
</feature>
<proteinExistence type="predicted"/>
<feature type="compositionally biased region" description="Polar residues" evidence="1">
    <location>
        <begin position="346"/>
        <end position="360"/>
    </location>
</feature>
<keyword evidence="2" id="KW-0472">Membrane</keyword>
<reference evidence="3 4" key="1">
    <citation type="journal article" date="2013" name="Curr. Biol.">
        <title>The Genome of the Foraminiferan Reticulomyxa filosa.</title>
        <authorList>
            <person name="Glockner G."/>
            <person name="Hulsmann N."/>
            <person name="Schleicher M."/>
            <person name="Noegel A.A."/>
            <person name="Eichinger L."/>
            <person name="Gallinger C."/>
            <person name="Pawlowski J."/>
            <person name="Sierra R."/>
            <person name="Euteneuer U."/>
            <person name="Pillet L."/>
            <person name="Moustafa A."/>
            <person name="Platzer M."/>
            <person name="Groth M."/>
            <person name="Szafranski K."/>
            <person name="Schliwa M."/>
        </authorList>
    </citation>
    <scope>NUCLEOTIDE SEQUENCE [LARGE SCALE GENOMIC DNA]</scope>
</reference>
<feature type="transmembrane region" description="Helical" evidence="2">
    <location>
        <begin position="132"/>
        <end position="150"/>
    </location>
</feature>
<keyword evidence="2" id="KW-1133">Transmembrane helix</keyword>
<dbReference type="Proteomes" id="UP000023152">
    <property type="component" value="Unassembled WGS sequence"/>
</dbReference>
<feature type="transmembrane region" description="Helical" evidence="2">
    <location>
        <begin position="239"/>
        <end position="260"/>
    </location>
</feature>
<feature type="region of interest" description="Disordered" evidence="1">
    <location>
        <begin position="346"/>
        <end position="381"/>
    </location>
</feature>
<organism evidence="3 4">
    <name type="scientific">Reticulomyxa filosa</name>
    <dbReference type="NCBI Taxonomy" id="46433"/>
    <lineage>
        <taxon>Eukaryota</taxon>
        <taxon>Sar</taxon>
        <taxon>Rhizaria</taxon>
        <taxon>Retaria</taxon>
        <taxon>Foraminifera</taxon>
        <taxon>Monothalamids</taxon>
        <taxon>Reticulomyxidae</taxon>
        <taxon>Reticulomyxa</taxon>
    </lineage>
</organism>
<accession>X6LI25</accession>
<sequence length="381" mass="43280">MTLPILVSMVCALMFNVIGVSMMTDVFVPISDVTCKAAYPVLVPCFFWSKISLYWALMGRLELIVRPTRYQVSAWISYSYRAFSFVILQVLCGLWLYESWIDIEGHSAGPKYHFCFPIRVRNKSLAFHVFELTVYVDMLCGGFVSAMYIYRLFQVSAAIDQQEDTNSLYQLMDDHANKRPFGKSTLSIRSLKHRILQPTSHNARLIKTVRKTAVLALVGQLFFFFFFIAKKYYTFINSLYYVYSKYITATISLASVYLTTTYVLRQVGFFSGVDTVVASLSLMCMFKFSDKFYSHTFGHLEKLCLCICCCGTASSSPAQSKVSVNSPSANSRLKASANRDTFLTVQPQPMHHSTTSQELSLPSIRDSTDTHSNHLEMTSFD</sequence>
<evidence type="ECO:0000256" key="2">
    <source>
        <dbReference type="SAM" id="Phobius"/>
    </source>
</evidence>
<comment type="caution">
    <text evidence="3">The sequence shown here is derived from an EMBL/GenBank/DDBJ whole genome shotgun (WGS) entry which is preliminary data.</text>
</comment>
<keyword evidence="4" id="KW-1185">Reference proteome</keyword>
<dbReference type="AlphaFoldDB" id="X6LI25"/>
<protein>
    <submittedName>
        <fullName evidence="3">Uncharacterized protein</fullName>
    </submittedName>
</protein>
<feature type="transmembrane region" description="Helical" evidence="2">
    <location>
        <begin position="37"/>
        <end position="57"/>
    </location>
</feature>
<feature type="region of interest" description="Disordered" evidence="1">
    <location>
        <begin position="315"/>
        <end position="334"/>
    </location>
</feature>
<keyword evidence="2" id="KW-0812">Transmembrane</keyword>
<evidence type="ECO:0000313" key="4">
    <source>
        <dbReference type="Proteomes" id="UP000023152"/>
    </source>
</evidence>
<evidence type="ECO:0000256" key="1">
    <source>
        <dbReference type="SAM" id="MobiDB-lite"/>
    </source>
</evidence>
<feature type="transmembrane region" description="Helical" evidence="2">
    <location>
        <begin position="7"/>
        <end position="31"/>
    </location>
</feature>